<reference evidence="3 4" key="1">
    <citation type="submission" date="2024-02" db="EMBL/GenBank/DDBJ databases">
        <authorList>
            <person name="Chen Y."/>
            <person name="Shah S."/>
            <person name="Dougan E. K."/>
            <person name="Thang M."/>
            <person name="Chan C."/>
        </authorList>
    </citation>
    <scope>NUCLEOTIDE SEQUENCE [LARGE SCALE GENOMIC DNA]</scope>
</reference>
<feature type="region of interest" description="Disordered" evidence="1">
    <location>
        <begin position="17"/>
        <end position="132"/>
    </location>
</feature>
<keyword evidence="4" id="KW-1185">Reference proteome</keyword>
<evidence type="ECO:0000313" key="4">
    <source>
        <dbReference type="Proteomes" id="UP001642484"/>
    </source>
</evidence>
<protein>
    <recommendedName>
        <fullName evidence="2">PARP catalytic domain-containing protein</fullName>
    </recommendedName>
</protein>
<organism evidence="3 4">
    <name type="scientific">Durusdinium trenchii</name>
    <dbReference type="NCBI Taxonomy" id="1381693"/>
    <lineage>
        <taxon>Eukaryota</taxon>
        <taxon>Sar</taxon>
        <taxon>Alveolata</taxon>
        <taxon>Dinophyceae</taxon>
        <taxon>Suessiales</taxon>
        <taxon>Symbiodiniaceae</taxon>
        <taxon>Durusdinium</taxon>
    </lineage>
</organism>
<name>A0ABP0JH57_9DINO</name>
<comment type="caution">
    <text evidence="3">The sequence shown here is derived from an EMBL/GenBank/DDBJ whole genome shotgun (WGS) entry which is preliminary data.</text>
</comment>
<sequence>MSFSGNDPLSHFWFDRGPPLAMGKSSGGSGCRGGGRGPAVKTVKTCSKPTSSNTSKSTGLKAKTSSPKPTSSQVNRANQLNPCHAAFHQSRGLPPTAAQKAAQTSSKSASSKPSQDTNRANQRNPFHPAFWKSRNIEPGKVEMVYHGTSKDAAQAILKKGFNPSKDGLLGKGVYVTTDRSKAQAFAGDDGRILRAAANLGHVQTVDARAARKYGFSETAWHKTHDSAYVPQGEGVARPEHCVKDPARVIPLGVQQTLAGVGHNLCDRV</sequence>
<gene>
    <name evidence="3" type="ORF">CCMP2556_LOCUS11357</name>
</gene>
<feature type="compositionally biased region" description="Low complexity" evidence="1">
    <location>
        <begin position="44"/>
        <end position="72"/>
    </location>
</feature>
<dbReference type="InterPro" id="IPR012317">
    <property type="entry name" value="Poly(ADP-ribose)pol_cat_dom"/>
</dbReference>
<dbReference type="Pfam" id="PF00644">
    <property type="entry name" value="PARP"/>
    <property type="match status" value="1"/>
</dbReference>
<accession>A0ABP0JH57</accession>
<evidence type="ECO:0000256" key="1">
    <source>
        <dbReference type="SAM" id="MobiDB-lite"/>
    </source>
</evidence>
<evidence type="ECO:0000313" key="3">
    <source>
        <dbReference type="EMBL" id="CAK9013641.1"/>
    </source>
</evidence>
<feature type="compositionally biased region" description="Low complexity" evidence="1">
    <location>
        <begin position="94"/>
        <end position="115"/>
    </location>
</feature>
<evidence type="ECO:0000259" key="2">
    <source>
        <dbReference type="Pfam" id="PF00644"/>
    </source>
</evidence>
<dbReference type="EMBL" id="CAXAMN010005413">
    <property type="protein sequence ID" value="CAK9013641.1"/>
    <property type="molecule type" value="Genomic_DNA"/>
</dbReference>
<dbReference type="Proteomes" id="UP001642484">
    <property type="component" value="Unassembled WGS sequence"/>
</dbReference>
<dbReference type="SUPFAM" id="SSF56399">
    <property type="entry name" value="ADP-ribosylation"/>
    <property type="match status" value="1"/>
</dbReference>
<feature type="compositionally biased region" description="Gly residues" evidence="1">
    <location>
        <begin position="25"/>
        <end position="37"/>
    </location>
</feature>
<feature type="domain" description="PARP catalytic" evidence="2">
    <location>
        <begin position="138"/>
        <end position="206"/>
    </location>
</feature>
<dbReference type="PANTHER" id="PTHR36542">
    <property type="entry name" value="GIG2-LIKE PROTEIN DRED-RELATED"/>
    <property type="match status" value="1"/>
</dbReference>
<dbReference type="Gene3D" id="3.90.175.10">
    <property type="entry name" value="Diphtheria Toxin, domain 1"/>
    <property type="match status" value="1"/>
</dbReference>
<proteinExistence type="predicted"/>